<gene>
    <name evidence="1" type="primary">anmK</name>
    <name evidence="2" type="ORF">HKX40_03880</name>
</gene>
<keyword evidence="1" id="KW-0119">Carbohydrate metabolism</keyword>
<comment type="caution">
    <text evidence="2">The sequence shown here is derived from an EMBL/GenBank/DDBJ whole genome shotgun (WGS) entry which is preliminary data.</text>
</comment>
<dbReference type="CDD" id="cd24050">
    <property type="entry name" value="ASKHA_NBD_ANMK"/>
    <property type="match status" value="1"/>
</dbReference>
<dbReference type="GO" id="GO:0005524">
    <property type="term" value="F:ATP binding"/>
    <property type="evidence" value="ECO:0007669"/>
    <property type="project" value="UniProtKB-UniRule"/>
</dbReference>
<dbReference type="GO" id="GO:0009254">
    <property type="term" value="P:peptidoglycan turnover"/>
    <property type="evidence" value="ECO:0007669"/>
    <property type="project" value="UniProtKB-UniRule"/>
</dbReference>
<dbReference type="NCBIfam" id="NF007139">
    <property type="entry name" value="PRK09585.1-3"/>
    <property type="match status" value="1"/>
</dbReference>
<dbReference type="GO" id="GO:0006040">
    <property type="term" value="P:amino sugar metabolic process"/>
    <property type="evidence" value="ECO:0007669"/>
    <property type="project" value="InterPro"/>
</dbReference>
<dbReference type="Gene3D" id="3.30.420.40">
    <property type="match status" value="2"/>
</dbReference>
<dbReference type="UniPathway" id="UPA00544"/>
<evidence type="ECO:0000256" key="1">
    <source>
        <dbReference type="HAMAP-Rule" id="MF_01270"/>
    </source>
</evidence>
<dbReference type="RefSeq" id="WP_171588248.1">
    <property type="nucleotide sequence ID" value="NZ_JABGBO010000003.1"/>
</dbReference>
<keyword evidence="1 2" id="KW-0418">Kinase</keyword>
<dbReference type="Pfam" id="PF03702">
    <property type="entry name" value="AnmK"/>
    <property type="match status" value="1"/>
</dbReference>
<evidence type="ECO:0000313" key="2">
    <source>
        <dbReference type="EMBL" id="NOL49281.1"/>
    </source>
</evidence>
<comment type="pathway">
    <text evidence="1">Cell wall biogenesis; peptidoglycan recycling.</text>
</comment>
<dbReference type="GO" id="GO:0016301">
    <property type="term" value="F:kinase activity"/>
    <property type="evidence" value="ECO:0007669"/>
    <property type="project" value="UniProtKB-KW"/>
</dbReference>
<dbReference type="EMBL" id="JABGBO010000003">
    <property type="protein sequence ID" value="NOL49281.1"/>
    <property type="molecule type" value="Genomic_DNA"/>
</dbReference>
<dbReference type="AlphaFoldDB" id="A0A7Y4LB41"/>
<keyword evidence="3" id="KW-1185">Reference proteome</keyword>
<dbReference type="InterPro" id="IPR005338">
    <property type="entry name" value="Anhydro_N_Ac-Mur_kinase"/>
</dbReference>
<keyword evidence="1 2" id="KW-0808">Transferase</keyword>
<dbReference type="PANTHER" id="PTHR30605">
    <property type="entry name" value="ANHYDRO-N-ACETYLMURAMIC ACID KINASE"/>
    <property type="match status" value="1"/>
</dbReference>
<proteinExistence type="inferred from homology"/>
<sequence length="390" mass="41868">MNLTSNQQYFIGLMSGTSTDGVDGALILFEQELTPRIISFESIAMPAELRETFLQLNHAGDNEIEKSYLAANHLADLYAQCCLQLLHSADLKANQITAIGAHGQTVRHRPDLGFTVQLNAPARLAELTGIDVIADFRSRDIAAGGQGAPFAPLLHQALFADPQKTRVVLNLGGIANITLLRPNAPLLGFDTGPANALMDGWISHHQGLSFDKDGAWGASGKVIPSLLNRLLDEPYFQQAAPKSTGRDLFNMSWLKKHLQAEQLSHLLSSQTQSTGKPTNGKGVSTSDVMATLRALTSRSVAQSIQRYSSHVDEVIVCGGGSKNKALMAELTQLMQCDVKPIEAYGLDSQAVEALAFAWLAKACVERKPLGFPSVTGSSHPSIAGAIYPSK</sequence>
<protein>
    <recommendedName>
        <fullName evidence="1">Anhydro-N-acetylmuramic acid kinase</fullName>
        <ecNumber evidence="1">2.7.1.170</ecNumber>
    </recommendedName>
    <alternativeName>
        <fullName evidence="1">AnhMurNAc kinase</fullName>
    </alternativeName>
</protein>
<dbReference type="PANTHER" id="PTHR30605:SF0">
    <property type="entry name" value="ANHYDRO-N-ACETYLMURAMIC ACID KINASE"/>
    <property type="match status" value="1"/>
</dbReference>
<dbReference type="GO" id="GO:0097175">
    <property type="term" value="P:1,6-anhydro-N-acetyl-beta-muramic acid catabolic process"/>
    <property type="evidence" value="ECO:0007669"/>
    <property type="project" value="UniProtKB-UniRule"/>
</dbReference>
<dbReference type="GO" id="GO:0016773">
    <property type="term" value="F:phosphotransferase activity, alcohol group as acceptor"/>
    <property type="evidence" value="ECO:0007669"/>
    <property type="project" value="UniProtKB-UniRule"/>
</dbReference>
<dbReference type="Proteomes" id="UP000541421">
    <property type="component" value="Unassembled WGS sequence"/>
</dbReference>
<keyword evidence="1" id="KW-0547">Nucleotide-binding</keyword>
<keyword evidence="1" id="KW-0067">ATP-binding</keyword>
<comment type="catalytic activity">
    <reaction evidence="1">
        <text>1,6-anhydro-N-acetyl-beta-muramate + ATP + H2O = N-acetyl-D-muramate 6-phosphate + ADP + H(+)</text>
        <dbReference type="Rhea" id="RHEA:24952"/>
        <dbReference type="ChEBI" id="CHEBI:15377"/>
        <dbReference type="ChEBI" id="CHEBI:15378"/>
        <dbReference type="ChEBI" id="CHEBI:30616"/>
        <dbReference type="ChEBI" id="CHEBI:58690"/>
        <dbReference type="ChEBI" id="CHEBI:58722"/>
        <dbReference type="ChEBI" id="CHEBI:456216"/>
        <dbReference type="EC" id="2.7.1.170"/>
    </reaction>
</comment>
<dbReference type="HAMAP" id="MF_01270">
    <property type="entry name" value="AnhMurNAc_kinase"/>
    <property type="match status" value="1"/>
</dbReference>
<comment type="function">
    <text evidence="1">Catalyzes the specific phosphorylation of 1,6-anhydro-N-acetylmuramic acid (anhMurNAc) with the simultaneous cleavage of the 1,6-anhydro ring, generating MurNAc-6-P. Is required for the utilization of anhMurNAc either imported from the medium or derived from its own cell wall murein, and thus plays a role in cell wall recycling.</text>
</comment>
<comment type="similarity">
    <text evidence="1">Belongs to the anhydro-N-acetylmuramic acid kinase family.</text>
</comment>
<dbReference type="UniPathway" id="UPA00343"/>
<name>A0A7Y4LB41_9BURK</name>
<comment type="pathway">
    <text evidence="1">Amino-sugar metabolism; 1,6-anhydro-N-acetylmuramate degradation.</text>
</comment>
<dbReference type="SUPFAM" id="SSF53067">
    <property type="entry name" value="Actin-like ATPase domain"/>
    <property type="match status" value="1"/>
</dbReference>
<accession>A0A7Y4LB41</accession>
<dbReference type="EC" id="2.7.1.170" evidence="1"/>
<reference evidence="2 3" key="1">
    <citation type="submission" date="2020-05" db="EMBL/GenBank/DDBJ databases">
        <authorList>
            <person name="Niu N."/>
        </authorList>
    </citation>
    <scope>NUCLEOTIDE SEQUENCE [LARGE SCALE GENOMIC DNA]</scope>
    <source>
        <strain evidence="2 3">LMG10982</strain>
    </source>
</reference>
<dbReference type="InterPro" id="IPR043129">
    <property type="entry name" value="ATPase_NBD"/>
</dbReference>
<evidence type="ECO:0000313" key="3">
    <source>
        <dbReference type="Proteomes" id="UP000541421"/>
    </source>
</evidence>
<organism evidence="2 3">
    <name type="scientific">Pelistega europaea</name>
    <dbReference type="NCBI Taxonomy" id="106147"/>
    <lineage>
        <taxon>Bacteria</taxon>
        <taxon>Pseudomonadati</taxon>
        <taxon>Pseudomonadota</taxon>
        <taxon>Betaproteobacteria</taxon>
        <taxon>Burkholderiales</taxon>
        <taxon>Alcaligenaceae</taxon>
        <taxon>Pelistega</taxon>
    </lineage>
</organism>
<feature type="binding site" evidence="1">
    <location>
        <begin position="16"/>
        <end position="23"/>
    </location>
    <ligand>
        <name>ATP</name>
        <dbReference type="ChEBI" id="CHEBI:30616"/>
    </ligand>
</feature>